<evidence type="ECO:0000313" key="8">
    <source>
        <dbReference type="Proteomes" id="UP001057753"/>
    </source>
</evidence>
<dbReference type="PANTHER" id="PTHR43420">
    <property type="entry name" value="ACETYLTRANSFERASE"/>
    <property type="match status" value="1"/>
</dbReference>
<dbReference type="PANTHER" id="PTHR43420:SF44">
    <property type="entry name" value="ACETYLTRANSFERASE YPEA"/>
    <property type="match status" value="1"/>
</dbReference>
<evidence type="ECO:0000256" key="4">
    <source>
        <dbReference type="ARBA" id="ARBA00023315"/>
    </source>
</evidence>
<dbReference type="Pfam" id="PF00583">
    <property type="entry name" value="Acetyltransf_1"/>
    <property type="match status" value="1"/>
</dbReference>
<dbReference type="SUPFAM" id="SSF55729">
    <property type="entry name" value="Acyl-CoA N-acyltransferases (Nat)"/>
    <property type="match status" value="1"/>
</dbReference>
<dbReference type="Gene3D" id="3.40.630.30">
    <property type="match status" value="1"/>
</dbReference>
<dbReference type="Proteomes" id="UP001057753">
    <property type="component" value="Unassembled WGS sequence"/>
</dbReference>
<dbReference type="CDD" id="cd04301">
    <property type="entry name" value="NAT_SF"/>
    <property type="match status" value="1"/>
</dbReference>
<comment type="catalytic activity">
    <reaction evidence="5">
        <text>N-terminal L-alanyl-[ribosomal protein bS18] + acetyl-CoA = N-terminal N(alpha)-acetyl-L-alanyl-[ribosomal protein bS18] + CoA + H(+)</text>
        <dbReference type="Rhea" id="RHEA:43756"/>
        <dbReference type="Rhea" id="RHEA-COMP:10676"/>
        <dbReference type="Rhea" id="RHEA-COMP:10677"/>
        <dbReference type="ChEBI" id="CHEBI:15378"/>
        <dbReference type="ChEBI" id="CHEBI:57287"/>
        <dbReference type="ChEBI" id="CHEBI:57288"/>
        <dbReference type="ChEBI" id="CHEBI:64718"/>
        <dbReference type="ChEBI" id="CHEBI:83683"/>
        <dbReference type="EC" id="2.3.1.266"/>
    </reaction>
</comment>
<comment type="function">
    <text evidence="5">Acetylates the N-terminal alanine of ribosomal protein bS18.</text>
</comment>
<dbReference type="InterPro" id="IPR016181">
    <property type="entry name" value="Acyl_CoA_acyltransferase"/>
</dbReference>
<accession>A0A9Q4B3V2</accession>
<dbReference type="EC" id="2.3.1.266" evidence="5"/>
<evidence type="ECO:0000256" key="5">
    <source>
        <dbReference type="RuleBase" id="RU363094"/>
    </source>
</evidence>
<comment type="subcellular location">
    <subcellularLocation>
        <location evidence="5">Cytoplasm</location>
    </subcellularLocation>
</comment>
<evidence type="ECO:0000256" key="3">
    <source>
        <dbReference type="ARBA" id="ARBA00022679"/>
    </source>
</evidence>
<keyword evidence="7" id="KW-0687">Ribonucleoprotein</keyword>
<gene>
    <name evidence="7" type="primary">rimI</name>
    <name evidence="7" type="ORF">HXA33_14615</name>
</gene>
<keyword evidence="2 5" id="KW-0963">Cytoplasm</keyword>
<protein>
    <recommendedName>
        <fullName evidence="5">[Ribosomal protein bS18]-alanine N-acetyltransferase</fullName>
        <ecNumber evidence="5">2.3.1.266</ecNumber>
    </recommendedName>
</protein>
<dbReference type="InterPro" id="IPR050680">
    <property type="entry name" value="YpeA/RimI_acetyltransf"/>
</dbReference>
<keyword evidence="3" id="KW-0808">Transferase</keyword>
<name>A0A9Q4B3V2_SALAG</name>
<dbReference type="GO" id="GO:0005737">
    <property type="term" value="C:cytoplasm"/>
    <property type="evidence" value="ECO:0007669"/>
    <property type="project" value="UniProtKB-SubCell"/>
</dbReference>
<keyword evidence="7" id="KW-0689">Ribosomal protein</keyword>
<dbReference type="RefSeq" id="WP_257822162.1">
    <property type="nucleotide sequence ID" value="NZ_JABXYM010000001.1"/>
</dbReference>
<dbReference type="NCBIfam" id="TIGR01575">
    <property type="entry name" value="rimI"/>
    <property type="match status" value="1"/>
</dbReference>
<evidence type="ECO:0000259" key="6">
    <source>
        <dbReference type="PROSITE" id="PS51186"/>
    </source>
</evidence>
<dbReference type="PROSITE" id="PS51186">
    <property type="entry name" value="GNAT"/>
    <property type="match status" value="1"/>
</dbReference>
<keyword evidence="8" id="KW-1185">Reference proteome</keyword>
<evidence type="ECO:0000256" key="1">
    <source>
        <dbReference type="ARBA" id="ARBA00005395"/>
    </source>
</evidence>
<dbReference type="InterPro" id="IPR006464">
    <property type="entry name" value="AcTrfase_RimI/Ard1"/>
</dbReference>
<organism evidence="7 8">
    <name type="scientific">Salipaludibacillus agaradhaerens</name>
    <name type="common">Bacillus agaradhaerens</name>
    <dbReference type="NCBI Taxonomy" id="76935"/>
    <lineage>
        <taxon>Bacteria</taxon>
        <taxon>Bacillati</taxon>
        <taxon>Bacillota</taxon>
        <taxon>Bacilli</taxon>
        <taxon>Bacillales</taxon>
        <taxon>Bacillaceae</taxon>
    </lineage>
</organism>
<dbReference type="InterPro" id="IPR000182">
    <property type="entry name" value="GNAT_dom"/>
</dbReference>
<evidence type="ECO:0000313" key="7">
    <source>
        <dbReference type="EMBL" id="MCR6097781.1"/>
    </source>
</evidence>
<dbReference type="AlphaFoldDB" id="A0A9Q4B3V2"/>
<feature type="domain" description="N-acetyltransferase" evidence="6">
    <location>
        <begin position="5"/>
        <end position="150"/>
    </location>
</feature>
<reference evidence="7" key="1">
    <citation type="submission" date="2020-06" db="EMBL/GenBank/DDBJ databases">
        <title>Insight into the genomes of haloalkaliphilic bacilli from Kenyan soda lakes.</title>
        <authorList>
            <person name="Mwirichia R."/>
            <person name="Villamizar G.C."/>
            <person name="Poehlein A."/>
            <person name="Mugweru J."/>
            <person name="Kipnyargis A."/>
            <person name="Kiplimo D."/>
            <person name="Orwa P."/>
            <person name="Daniel R."/>
        </authorList>
    </citation>
    <scope>NUCLEOTIDE SEQUENCE</scope>
    <source>
        <strain evidence="7">B1096_S55</strain>
    </source>
</reference>
<sequence length="150" mass="17522">MEEIVRIRLMDESDLDDVTKLEKLSFKTPWSREAFFNEMTKNQFAYYLVVELNNEIIGYCGLWVIIDESHITNIAIHPSYRRKGIGDYLFRGAMAMAKTLGARKMSLEVRVSNTTAQALYRKYGFQEGGIRKNYYTDNQEDALVMWVELL</sequence>
<dbReference type="GO" id="GO:0008999">
    <property type="term" value="F:protein-N-terminal-alanine acetyltransferase activity"/>
    <property type="evidence" value="ECO:0007669"/>
    <property type="project" value="UniProtKB-EC"/>
</dbReference>
<dbReference type="EMBL" id="JABXYM010000001">
    <property type="protein sequence ID" value="MCR6097781.1"/>
    <property type="molecule type" value="Genomic_DNA"/>
</dbReference>
<dbReference type="GO" id="GO:0005840">
    <property type="term" value="C:ribosome"/>
    <property type="evidence" value="ECO:0007669"/>
    <property type="project" value="UniProtKB-KW"/>
</dbReference>
<comment type="similarity">
    <text evidence="1 5">Belongs to the acetyltransferase family. RimI subfamily.</text>
</comment>
<proteinExistence type="inferred from homology"/>
<evidence type="ECO:0000256" key="2">
    <source>
        <dbReference type="ARBA" id="ARBA00022490"/>
    </source>
</evidence>
<comment type="caution">
    <text evidence="7">The sequence shown here is derived from an EMBL/GenBank/DDBJ whole genome shotgun (WGS) entry which is preliminary data.</text>
</comment>
<keyword evidence="4" id="KW-0012">Acyltransferase</keyword>